<organism evidence="1 2">
    <name type="scientific">Apiospora marii</name>
    <dbReference type="NCBI Taxonomy" id="335849"/>
    <lineage>
        <taxon>Eukaryota</taxon>
        <taxon>Fungi</taxon>
        <taxon>Dikarya</taxon>
        <taxon>Ascomycota</taxon>
        <taxon>Pezizomycotina</taxon>
        <taxon>Sordariomycetes</taxon>
        <taxon>Xylariomycetidae</taxon>
        <taxon>Amphisphaeriales</taxon>
        <taxon>Apiosporaceae</taxon>
        <taxon>Apiospora</taxon>
    </lineage>
</organism>
<reference evidence="1 2" key="1">
    <citation type="submission" date="2023-01" db="EMBL/GenBank/DDBJ databases">
        <title>Analysis of 21 Apiospora genomes using comparative genomics revels a genus with tremendous synthesis potential of carbohydrate active enzymes and secondary metabolites.</title>
        <authorList>
            <person name="Sorensen T."/>
        </authorList>
    </citation>
    <scope>NUCLEOTIDE SEQUENCE [LARGE SCALE GENOMIC DNA]</scope>
    <source>
        <strain evidence="1 2">CBS 20057</strain>
    </source>
</reference>
<keyword evidence="2" id="KW-1185">Reference proteome</keyword>
<evidence type="ECO:0000313" key="2">
    <source>
        <dbReference type="Proteomes" id="UP001396898"/>
    </source>
</evidence>
<dbReference type="EMBL" id="JAQQWI010000025">
    <property type="protein sequence ID" value="KAK7993107.1"/>
    <property type="molecule type" value="Genomic_DNA"/>
</dbReference>
<protein>
    <submittedName>
        <fullName evidence="1">Uncharacterized protein</fullName>
    </submittedName>
</protein>
<comment type="caution">
    <text evidence="1">The sequence shown here is derived from an EMBL/GenBank/DDBJ whole genome shotgun (WGS) entry which is preliminary data.</text>
</comment>
<dbReference type="Proteomes" id="UP001396898">
    <property type="component" value="Unassembled WGS sequence"/>
</dbReference>
<accession>A0ABR1QZU8</accession>
<name>A0ABR1QZU8_9PEZI</name>
<proteinExistence type="predicted"/>
<evidence type="ECO:0000313" key="1">
    <source>
        <dbReference type="EMBL" id="KAK7993107.1"/>
    </source>
</evidence>
<gene>
    <name evidence="1" type="ORF">PG991_016286</name>
</gene>
<sequence length="260" mass="29472">MSMLKSRKRSSCQTPEDKWYEIWDILFPQVKRPETAYNLEANLRTPSITIPTPDFESLGNWWDPLADHLANRLREALLSSPGSLLNEKDPHLLRNHFANGLRDYPGRYPSIQSSGFTIEQPKMEDIDLPGLSHHGSNGSCLSISNSEGFSDGDNWMPRSTPSFSMPFYTYDTTLSRPRFMSIDWTNGSSVPRYVPGVIMEGPEVLQWEPPLLDTLNIGNEGMTPTDTDDWYDIEGYPEMWNFLNSDPLGSMKAEEADGDV</sequence>